<evidence type="ECO:0000313" key="2">
    <source>
        <dbReference type="Proteomes" id="UP000580568"/>
    </source>
</evidence>
<name>A0A6V8SB31_9CLOT</name>
<protein>
    <recommendedName>
        <fullName evidence="3">Acetylglutamate kinase</fullName>
    </recommendedName>
</protein>
<reference evidence="1 2" key="1">
    <citation type="submission" date="2020-07" db="EMBL/GenBank/DDBJ databases">
        <title>A new beta-1,3-glucan-decomposing anaerobic bacterium isolated from anoxic soil subjected to biological soil disinfestation.</title>
        <authorList>
            <person name="Ueki A."/>
            <person name="Tonouchi A."/>
        </authorList>
    </citation>
    <scope>NUCLEOTIDE SEQUENCE [LARGE SCALE GENOMIC DNA]</scope>
    <source>
        <strain evidence="1 2">TW1</strain>
    </source>
</reference>
<dbReference type="RefSeq" id="WP_244638082.1">
    <property type="nucleotide sequence ID" value="NZ_BLZR01000001.1"/>
</dbReference>
<gene>
    <name evidence="1" type="ORF">bsdtw1_00099</name>
</gene>
<proteinExistence type="predicted"/>
<comment type="caution">
    <text evidence="1">The sequence shown here is derived from an EMBL/GenBank/DDBJ whole genome shotgun (WGS) entry which is preliminary data.</text>
</comment>
<accession>A0A6V8SB31</accession>
<organism evidence="1 2">
    <name type="scientific">Clostridium fungisolvens</name>
    <dbReference type="NCBI Taxonomy" id="1604897"/>
    <lineage>
        <taxon>Bacteria</taxon>
        <taxon>Bacillati</taxon>
        <taxon>Bacillota</taxon>
        <taxon>Clostridia</taxon>
        <taxon>Eubacteriales</taxon>
        <taxon>Clostridiaceae</taxon>
        <taxon>Clostridium</taxon>
    </lineage>
</organism>
<sequence>MYPYEVFFQYNNVYPSDYSYFQTPWYNNTNFIYPLYWNNFQRNDSISSGIINSALELSNKIRGLWEQHTVWTRATIVSMVFDLPDVNFVTNRLLQNPEDFGNAFRVYYGDKIGSKLRDLIKEHLVIAAQLVKAAKDGDNKAEAEIEKKWYANGDEIAAFLGSINPYWSEETWRRMYRTHLGLVKSEAVNLLTKNYSAEASVYDELERQALEMADTMTQGIINQFPINFR</sequence>
<keyword evidence="2" id="KW-1185">Reference proteome</keyword>
<dbReference type="EMBL" id="BLZR01000001">
    <property type="protein sequence ID" value="GFP74061.1"/>
    <property type="molecule type" value="Genomic_DNA"/>
</dbReference>
<evidence type="ECO:0008006" key="3">
    <source>
        <dbReference type="Google" id="ProtNLM"/>
    </source>
</evidence>
<evidence type="ECO:0000313" key="1">
    <source>
        <dbReference type="EMBL" id="GFP74061.1"/>
    </source>
</evidence>
<dbReference type="AlphaFoldDB" id="A0A6V8SB31"/>
<dbReference type="Proteomes" id="UP000580568">
    <property type="component" value="Unassembled WGS sequence"/>
</dbReference>